<reference evidence="2" key="1">
    <citation type="journal article" date="2014" name="Front. Microbiol.">
        <title>High frequency of phylogenetically diverse reductive dehalogenase-homologous genes in deep subseafloor sedimentary metagenomes.</title>
        <authorList>
            <person name="Kawai M."/>
            <person name="Futagami T."/>
            <person name="Toyoda A."/>
            <person name="Takaki Y."/>
            <person name="Nishi S."/>
            <person name="Hori S."/>
            <person name="Arai W."/>
            <person name="Tsubouchi T."/>
            <person name="Morono Y."/>
            <person name="Uchiyama I."/>
            <person name="Ito T."/>
            <person name="Fujiyama A."/>
            <person name="Inagaki F."/>
            <person name="Takami H."/>
        </authorList>
    </citation>
    <scope>NUCLEOTIDE SEQUENCE</scope>
    <source>
        <strain evidence="2">Expedition CK06-06</strain>
    </source>
</reference>
<dbReference type="GO" id="GO:0005829">
    <property type="term" value="C:cytosol"/>
    <property type="evidence" value="ECO:0007669"/>
    <property type="project" value="TreeGrafter"/>
</dbReference>
<protein>
    <recommendedName>
        <fullName evidence="1">SF4 helicase domain-containing protein</fullName>
    </recommendedName>
</protein>
<dbReference type="PROSITE" id="PS51199">
    <property type="entry name" value="SF4_HELICASE"/>
    <property type="match status" value="1"/>
</dbReference>
<dbReference type="Pfam" id="PF03796">
    <property type="entry name" value="DnaB_C"/>
    <property type="match status" value="1"/>
</dbReference>
<dbReference type="SUPFAM" id="SSF52540">
    <property type="entry name" value="P-loop containing nucleoside triphosphate hydrolases"/>
    <property type="match status" value="1"/>
</dbReference>
<dbReference type="InterPro" id="IPR007694">
    <property type="entry name" value="DNA_helicase_DnaB-like_C"/>
</dbReference>
<comment type="caution">
    <text evidence="2">The sequence shown here is derived from an EMBL/GenBank/DDBJ whole genome shotgun (WGS) entry which is preliminary data.</text>
</comment>
<evidence type="ECO:0000313" key="2">
    <source>
        <dbReference type="EMBL" id="GAI82460.1"/>
    </source>
</evidence>
<dbReference type="GO" id="GO:0003678">
    <property type="term" value="F:DNA helicase activity"/>
    <property type="evidence" value="ECO:0007669"/>
    <property type="project" value="InterPro"/>
</dbReference>
<feature type="domain" description="SF4 helicase" evidence="1">
    <location>
        <begin position="1"/>
        <end position="180"/>
    </location>
</feature>
<name>X1T4F6_9ZZZZ</name>
<dbReference type="EMBL" id="BARW01012279">
    <property type="protein sequence ID" value="GAI82460.1"/>
    <property type="molecule type" value="Genomic_DNA"/>
</dbReference>
<dbReference type="Gene3D" id="3.40.50.300">
    <property type="entry name" value="P-loop containing nucleotide triphosphate hydrolases"/>
    <property type="match status" value="1"/>
</dbReference>
<accession>X1T4F6</accession>
<sequence length="180" mass="20460">MPYGEVTSKLVSELSGVSTTVIRGKNIPIEILQKILNCCSKISEYNLHYMGKEGPTVADIENELFILGGVDIVFVDYLQKILPSYGKCSRYEQITQISRDIKFLATKFNIPVIAVASINRAFVIRKSKRPQLSDFRDSGNVEYDIDVALLLYRKSQFEDVKEEEKQLAEIIIAKNRYGRS</sequence>
<gene>
    <name evidence="2" type="ORF">S12H4_23223</name>
</gene>
<dbReference type="InterPro" id="IPR027417">
    <property type="entry name" value="P-loop_NTPase"/>
</dbReference>
<dbReference type="PANTHER" id="PTHR30153:SF2">
    <property type="entry name" value="REPLICATIVE DNA HELICASE"/>
    <property type="match status" value="1"/>
</dbReference>
<evidence type="ECO:0000259" key="1">
    <source>
        <dbReference type="PROSITE" id="PS51199"/>
    </source>
</evidence>
<organism evidence="2">
    <name type="scientific">marine sediment metagenome</name>
    <dbReference type="NCBI Taxonomy" id="412755"/>
    <lineage>
        <taxon>unclassified sequences</taxon>
        <taxon>metagenomes</taxon>
        <taxon>ecological metagenomes</taxon>
    </lineage>
</organism>
<dbReference type="PANTHER" id="PTHR30153">
    <property type="entry name" value="REPLICATIVE DNA HELICASE DNAB"/>
    <property type="match status" value="1"/>
</dbReference>
<feature type="non-terminal residue" evidence="2">
    <location>
        <position position="180"/>
    </location>
</feature>
<proteinExistence type="predicted"/>
<dbReference type="AlphaFoldDB" id="X1T4F6"/>
<dbReference type="GO" id="GO:0006260">
    <property type="term" value="P:DNA replication"/>
    <property type="evidence" value="ECO:0007669"/>
    <property type="project" value="InterPro"/>
</dbReference>
<dbReference type="GO" id="GO:0005524">
    <property type="term" value="F:ATP binding"/>
    <property type="evidence" value="ECO:0007669"/>
    <property type="project" value="InterPro"/>
</dbReference>